<sequence length="101" mass="10411">MEFRIIKSPSPAVLAMLTRRKGSGSSSHLVSTGAVGLVQGKVIDMIVAADIAEKSVGVVVEDIKGTCPQNMVAMAMLGDIASVEAAMSAIKTKLQDGSYAC</sequence>
<evidence type="ECO:0000313" key="6">
    <source>
        <dbReference type="Proteomes" id="UP000184001"/>
    </source>
</evidence>
<evidence type="ECO:0000313" key="5">
    <source>
        <dbReference type="EMBL" id="SHJ24529.1"/>
    </source>
</evidence>
<comment type="caution">
    <text evidence="5">The sequence shown here is derived from an EMBL/GenBank/DDBJ whole genome shotgun (WGS) entry which is preliminary data.</text>
</comment>
<evidence type="ECO:0000259" key="3">
    <source>
        <dbReference type="PROSITE" id="PS51931"/>
    </source>
</evidence>
<proteinExistence type="predicted"/>
<evidence type="ECO:0000313" key="4">
    <source>
        <dbReference type="EMBL" id="MEZ6853783.1"/>
    </source>
</evidence>
<gene>
    <name evidence="4" type="ORF">AB2Z07_09600</name>
    <name evidence="5" type="ORF">SAMN05660830_01913</name>
</gene>
<dbReference type="Proteomes" id="UP000184001">
    <property type="component" value="Unassembled WGS sequence"/>
</dbReference>
<protein>
    <submittedName>
        <fullName evidence="4">BMC domain-containing protein</fullName>
    </submittedName>
</protein>
<accession>A0A8G2CAR4</accession>
<dbReference type="InterPro" id="IPR000249">
    <property type="entry name" value="BMC_dom"/>
</dbReference>
<dbReference type="EMBL" id="FQZR01000004">
    <property type="protein sequence ID" value="SHJ24529.1"/>
    <property type="molecule type" value="Genomic_DNA"/>
</dbReference>
<feature type="domain" description="BMC circularly permuted" evidence="3">
    <location>
        <begin position="4"/>
        <end position="100"/>
    </location>
</feature>
<dbReference type="RefSeq" id="WP_019999988.1">
    <property type="nucleotide sequence ID" value="NZ_CP192217.1"/>
</dbReference>
<dbReference type="GO" id="GO:0031469">
    <property type="term" value="C:bacterial microcompartment"/>
    <property type="evidence" value="ECO:0007669"/>
    <property type="project" value="UniProtKB-SubCell"/>
</dbReference>
<evidence type="ECO:0000313" key="7">
    <source>
        <dbReference type="Proteomes" id="UP001568358"/>
    </source>
</evidence>
<keyword evidence="2" id="KW-1283">Bacterial microcompartment</keyword>
<evidence type="ECO:0000256" key="2">
    <source>
        <dbReference type="ARBA" id="ARBA00024446"/>
    </source>
</evidence>
<dbReference type="SUPFAM" id="SSF143414">
    <property type="entry name" value="CcmK-like"/>
    <property type="match status" value="1"/>
</dbReference>
<organism evidence="5 6">
    <name type="scientific">Halodesulfovibrio aestuarii</name>
    <dbReference type="NCBI Taxonomy" id="126333"/>
    <lineage>
        <taxon>Bacteria</taxon>
        <taxon>Pseudomonadati</taxon>
        <taxon>Thermodesulfobacteriota</taxon>
        <taxon>Desulfovibrionia</taxon>
        <taxon>Desulfovibrionales</taxon>
        <taxon>Desulfovibrionaceae</taxon>
        <taxon>Halodesulfovibrio</taxon>
    </lineage>
</organism>
<comment type="subcellular location">
    <subcellularLocation>
        <location evidence="1">Bacterial microcompartment</location>
    </subcellularLocation>
</comment>
<dbReference type="Proteomes" id="UP001568358">
    <property type="component" value="Unassembled WGS sequence"/>
</dbReference>
<dbReference type="InterPro" id="IPR037233">
    <property type="entry name" value="CcmK-like_sf"/>
</dbReference>
<dbReference type="AlphaFoldDB" id="A0A8G2CAR4"/>
<dbReference type="Gene3D" id="3.30.70.1710">
    <property type="match status" value="1"/>
</dbReference>
<dbReference type="PROSITE" id="PS51931">
    <property type="entry name" value="BMC_CP"/>
    <property type="match status" value="1"/>
</dbReference>
<dbReference type="EMBL" id="JBFSOO010000006">
    <property type="protein sequence ID" value="MEZ6853783.1"/>
    <property type="molecule type" value="Genomic_DNA"/>
</dbReference>
<reference evidence="4 7" key="2">
    <citation type="submission" date="2024-07" db="EMBL/GenBank/DDBJ databases">
        <title>Active virus-host system and metabolic interactions in a Lokiarchaeon culture.</title>
        <authorList>
            <person name="Ponce Toledo R.I."/>
            <person name="Rodrigues Oliveira T."/>
            <person name="Schleper C."/>
        </authorList>
    </citation>
    <scope>NUCLEOTIDE SEQUENCE [LARGE SCALE GENOMIC DNA]</scope>
    <source>
        <strain evidence="4 7">B35</strain>
    </source>
</reference>
<keyword evidence="7" id="KW-1185">Reference proteome</keyword>
<name>A0A8G2CAR4_9BACT</name>
<dbReference type="InterPro" id="IPR044870">
    <property type="entry name" value="BMC_CP"/>
</dbReference>
<reference evidence="5 6" key="1">
    <citation type="submission" date="2016-11" db="EMBL/GenBank/DDBJ databases">
        <authorList>
            <person name="Varghese N."/>
            <person name="Submissions S."/>
        </authorList>
    </citation>
    <scope>NUCLEOTIDE SEQUENCE [LARGE SCALE GENOMIC DNA]</scope>
    <source>
        <strain evidence="5 6">DSM 17919</strain>
    </source>
</reference>
<dbReference type="SMART" id="SM00877">
    <property type="entry name" value="BMC"/>
    <property type="match status" value="1"/>
</dbReference>
<evidence type="ECO:0000256" key="1">
    <source>
        <dbReference type="ARBA" id="ARBA00024322"/>
    </source>
</evidence>